<keyword evidence="5" id="KW-1185">Reference proteome</keyword>
<reference evidence="4" key="1">
    <citation type="submission" date="2025-08" db="UniProtKB">
        <authorList>
            <consortium name="Ensembl"/>
        </authorList>
    </citation>
    <scope>IDENTIFICATION</scope>
</reference>
<dbReference type="InterPro" id="IPR001878">
    <property type="entry name" value="Znf_CCHC"/>
</dbReference>
<keyword evidence="1" id="KW-0862">Zinc</keyword>
<evidence type="ECO:0000259" key="3">
    <source>
        <dbReference type="PROSITE" id="PS50158"/>
    </source>
</evidence>
<dbReference type="GO" id="GO:0003676">
    <property type="term" value="F:nucleic acid binding"/>
    <property type="evidence" value="ECO:0007669"/>
    <property type="project" value="InterPro"/>
</dbReference>
<proteinExistence type="predicted"/>
<dbReference type="PROSITE" id="PS50158">
    <property type="entry name" value="ZF_CCHC"/>
    <property type="match status" value="1"/>
</dbReference>
<dbReference type="SUPFAM" id="SSF57756">
    <property type="entry name" value="Retrovirus zinc finger-like domains"/>
    <property type="match status" value="1"/>
</dbReference>
<dbReference type="Ensembl" id="ENSPTET00000024570.1">
    <property type="protein sequence ID" value="ENSPTEP00000016559.1"/>
    <property type="gene ID" value="ENSPTEG00000018189.1"/>
</dbReference>
<feature type="compositionally biased region" description="Gly residues" evidence="2">
    <location>
        <begin position="20"/>
        <end position="33"/>
    </location>
</feature>
<dbReference type="GO" id="GO:0008270">
    <property type="term" value="F:zinc ion binding"/>
    <property type="evidence" value="ECO:0007669"/>
    <property type="project" value="UniProtKB-KW"/>
</dbReference>
<dbReference type="Pfam" id="PF00098">
    <property type="entry name" value="zf-CCHC"/>
    <property type="match status" value="1"/>
</dbReference>
<dbReference type="Proteomes" id="UP000694416">
    <property type="component" value="Unplaced"/>
</dbReference>
<evidence type="ECO:0000256" key="2">
    <source>
        <dbReference type="SAM" id="MobiDB-lite"/>
    </source>
</evidence>
<evidence type="ECO:0000313" key="5">
    <source>
        <dbReference type="Proteomes" id="UP000694416"/>
    </source>
</evidence>
<dbReference type="InterPro" id="IPR036875">
    <property type="entry name" value="Znf_CCHC_sf"/>
</dbReference>
<name>A0A8C9LNG9_9PRIM</name>
<reference evidence="4" key="2">
    <citation type="submission" date="2025-09" db="UniProtKB">
        <authorList>
            <consortium name="Ensembl"/>
        </authorList>
    </citation>
    <scope>IDENTIFICATION</scope>
</reference>
<evidence type="ECO:0000256" key="1">
    <source>
        <dbReference type="PROSITE-ProRule" id="PRU00047"/>
    </source>
</evidence>
<feature type="domain" description="CCHC-type" evidence="3">
    <location>
        <begin position="47"/>
        <end position="60"/>
    </location>
</feature>
<evidence type="ECO:0000313" key="4">
    <source>
        <dbReference type="Ensembl" id="ENSPTEP00000016559.1"/>
    </source>
</evidence>
<dbReference type="Gene3D" id="4.10.60.10">
    <property type="entry name" value="Zinc finger, CCHC-type"/>
    <property type="match status" value="1"/>
</dbReference>
<organism evidence="4 5">
    <name type="scientific">Piliocolobus tephrosceles</name>
    <name type="common">Ugandan red Colobus</name>
    <dbReference type="NCBI Taxonomy" id="591936"/>
    <lineage>
        <taxon>Eukaryota</taxon>
        <taxon>Metazoa</taxon>
        <taxon>Chordata</taxon>
        <taxon>Craniata</taxon>
        <taxon>Vertebrata</taxon>
        <taxon>Euteleostomi</taxon>
        <taxon>Mammalia</taxon>
        <taxon>Eutheria</taxon>
        <taxon>Euarchontoglires</taxon>
        <taxon>Primates</taxon>
        <taxon>Haplorrhini</taxon>
        <taxon>Catarrhini</taxon>
        <taxon>Cercopithecidae</taxon>
        <taxon>Colobinae</taxon>
        <taxon>Piliocolobus</taxon>
    </lineage>
</organism>
<keyword evidence="1" id="KW-0479">Metal-binding</keyword>
<keyword evidence="1" id="KW-0863">Zinc-finger</keyword>
<dbReference type="SMART" id="SM00343">
    <property type="entry name" value="ZnF_C2HC"/>
    <property type="match status" value="2"/>
</dbReference>
<sequence length="100" mass="10408">MSSKDFFACGRSGHWTRGCPRGGAGGQGGGGHGRSSRCSSTTLSYTCYRCGEFGHHAKNCVLLGNIFLLCHPGWSAVAGSQLTASSASRVHAILLPQPPE</sequence>
<protein>
    <recommendedName>
        <fullName evidence="3">CCHC-type domain-containing protein</fullName>
    </recommendedName>
</protein>
<accession>A0A8C9LNG9</accession>
<dbReference type="AlphaFoldDB" id="A0A8C9LNG9"/>
<feature type="region of interest" description="Disordered" evidence="2">
    <location>
        <begin position="17"/>
        <end position="40"/>
    </location>
</feature>